<name>A0A5C8GAK5_9BACT</name>
<dbReference type="RefSeq" id="WP_147785788.1">
    <property type="nucleotide sequence ID" value="NZ_SDIK01000087.1"/>
</dbReference>
<dbReference type="Proteomes" id="UP000321612">
    <property type="component" value="Unassembled WGS sequence"/>
</dbReference>
<evidence type="ECO:0000313" key="1">
    <source>
        <dbReference type="EMBL" id="TXJ58840.1"/>
    </source>
</evidence>
<evidence type="ECO:0000313" key="2">
    <source>
        <dbReference type="Proteomes" id="UP000321612"/>
    </source>
</evidence>
<accession>A0A5C8GAK5</accession>
<sequence>MKIYHYTTIETLALILKNKTIRFSRLDTLNDLEEGHITSCGIDVGKLAYVSCWTENPKEAIPLWRIYGKNSMGIRIALEKDMFKDYEWTVEHCQENNSLNIPIHGNGSVGKFKIPFSDCLNDGCVMIPPTTTKSFYFPMQYVEDIKPYIEASASIAQKHIQSINHSNIGQYKHERWTFEEESRFIIYKHPIDIYEYLKDSTMETLSSGYINNRFDDLTSYDMHLKDDIFNSLEVRLSPSADECHKIIVDSLLKEYAPKAICEESELKTKVKFK</sequence>
<gene>
    <name evidence="1" type="ORF">ETF27_10165</name>
</gene>
<dbReference type="EMBL" id="SDIK01000087">
    <property type="protein sequence ID" value="TXJ58840.1"/>
    <property type="molecule type" value="Genomic_DNA"/>
</dbReference>
<protein>
    <submittedName>
        <fullName evidence="1">DUF2971 domain-containing protein</fullName>
    </submittedName>
</protein>
<keyword evidence="2" id="KW-1185">Reference proteome</keyword>
<proteinExistence type="predicted"/>
<organism evidence="1 2">
    <name type="scientific">Prevotella brunnea</name>
    <dbReference type="NCBI Taxonomy" id="2508867"/>
    <lineage>
        <taxon>Bacteria</taxon>
        <taxon>Pseudomonadati</taxon>
        <taxon>Bacteroidota</taxon>
        <taxon>Bacteroidia</taxon>
        <taxon>Bacteroidales</taxon>
        <taxon>Prevotellaceae</taxon>
        <taxon>Prevotella</taxon>
    </lineage>
</organism>
<dbReference type="AlphaFoldDB" id="A0A5C8GAK5"/>
<comment type="caution">
    <text evidence="1">The sequence shown here is derived from an EMBL/GenBank/DDBJ whole genome shotgun (WGS) entry which is preliminary data.</text>
</comment>
<reference evidence="2" key="1">
    <citation type="submission" date="2019-05" db="EMBL/GenBank/DDBJ databases">
        <title>Prevotella brunnea sp. nov., isolated from a wound of a patient.</title>
        <authorList>
            <person name="Buhl M."/>
        </authorList>
    </citation>
    <scope>NUCLEOTIDE SEQUENCE [LARGE SCALE GENOMIC DNA]</scope>
    <source>
        <strain evidence="2">A2672</strain>
    </source>
</reference>
<dbReference type="OrthoDB" id="1234596at2"/>